<dbReference type="Gene3D" id="2.10.70.80">
    <property type="match status" value="1"/>
</dbReference>
<evidence type="ECO:0000256" key="6">
    <source>
        <dbReference type="SAM" id="SignalP"/>
    </source>
</evidence>
<dbReference type="RefSeq" id="XP_001033316.3">
    <property type="nucleotide sequence ID" value="XM_001033316.3"/>
</dbReference>
<dbReference type="EMBL" id="GG662536">
    <property type="protein sequence ID" value="EAR85653.3"/>
    <property type="molecule type" value="Genomic_DNA"/>
</dbReference>
<dbReference type="InterPro" id="IPR015943">
    <property type="entry name" value="WD40/YVTN_repeat-like_dom_sf"/>
</dbReference>
<dbReference type="InterPro" id="IPR031777">
    <property type="entry name" value="Sortilin_C"/>
</dbReference>
<dbReference type="PANTHER" id="PTHR12106:SF27">
    <property type="entry name" value="SORTILIN-RELATED RECEPTOR"/>
    <property type="match status" value="1"/>
</dbReference>
<keyword evidence="9" id="KW-1185">Reference proteome</keyword>
<dbReference type="OrthoDB" id="443634at2759"/>
<keyword evidence="2" id="KW-0677">Repeat</keyword>
<keyword evidence="4" id="KW-0325">Glycoprotein</keyword>
<feature type="region of interest" description="Disordered" evidence="5">
    <location>
        <begin position="389"/>
        <end position="416"/>
    </location>
</feature>
<dbReference type="AlphaFoldDB" id="I7M6Q8"/>
<sequence>MKAYKHLQLIGIVLLISALQFTATAKQQDISFSKNFLDSEIVDVIWCGTDTQNDQNVLVQTDSGTIYRSQNKMVHFENISDNLVNAGIKYVADNSQIVESEVIRMIRSQANPNVIVLQGKNEVNWVTRDCGNTFRAFSRKKDRINTFKLHPSQEAWMLASTNNVCAKSQKAPCFSFAILWLSKDLGNSWEKLTQYVYKFEWGNLNFTNSQVPQQRIFWVQEDGNKQNQNRYGLHEKRNFYYSDDFLASKKLLMTKGNVFYIDYNYLYVVQLLEQNSQQVNLKVANPQDLDIKLRDVQLGEKLQNHKFTILDTREGQVFLNVNHLGSTSPMGTLYISDSLGARFSSSLQGHLRSENGDTDFERLHGIYGIYIANVYEQKRREEFENMYASEQNDDDENQGQDSKNKKSNTSIKQDKKAVKMKDLVTQKIQTMITFDKGGMWSRINAPTTDQENKEIKCGDNCFLNIHSNSNDLYNSFYSSKNAVGLVLANGNVGKYLSHSPTQVNTYLSRDAGLTWKQIKRGAYVFEIGDHGSIIVMAKDKDYGTTKFIEYTLDEGITWNQVQISDTDIEIDNIITEPSNTGTSFMVLAKTLSTDKKQYGLAITIDFANQFNRNCSGATSPDDPDSDYEKWIPHSYKSSQCLLGQKVTYSRKKQESVCLNGEDYERQIELQACVCSEEDWECDIGYIRNGQNGPCVKDGTLSDEEYEGVIPEICTDYYQVSRGYRKIPYNTCQGGVNYSAETRRCPGNSIFSFNTLKNLILLILAIAAIYYGIQYKSQLSSLLIYLSSLIPLIYSHRKDYIDFSKAKSDHEEKENKFMNLFSFSNKKNVNHYSNVNESEDYEDSEDHQHLNNQNYNHLNQHNYFTDNQDEESHYD</sequence>
<dbReference type="GO" id="GO:0016020">
    <property type="term" value="C:membrane"/>
    <property type="evidence" value="ECO:0007669"/>
    <property type="project" value="UniProtKB-SubCell"/>
</dbReference>
<dbReference type="Proteomes" id="UP000009168">
    <property type="component" value="Unassembled WGS sequence"/>
</dbReference>
<gene>
    <name evidence="8" type="ORF">TTHERM_00420610</name>
</gene>
<dbReference type="InParanoid" id="I7M6Q8"/>
<dbReference type="InterPro" id="IPR031778">
    <property type="entry name" value="Sortilin_N"/>
</dbReference>
<accession>I7M6Q8</accession>
<dbReference type="Pfam" id="PF15901">
    <property type="entry name" value="Sortilin_C"/>
    <property type="match status" value="1"/>
</dbReference>
<feature type="chain" id="PRO_5003712235" evidence="6">
    <location>
        <begin position="26"/>
        <end position="874"/>
    </location>
</feature>
<dbReference type="InterPro" id="IPR050310">
    <property type="entry name" value="VPS10-sortilin"/>
</dbReference>
<proteinExistence type="predicted"/>
<dbReference type="SUPFAM" id="SSF110296">
    <property type="entry name" value="Oligoxyloglucan reducing end-specific cellobiohydrolase"/>
    <property type="match status" value="1"/>
</dbReference>
<dbReference type="GeneID" id="7831455"/>
<evidence type="ECO:0000256" key="5">
    <source>
        <dbReference type="SAM" id="MobiDB-lite"/>
    </source>
</evidence>
<dbReference type="STRING" id="312017.I7M6Q8"/>
<name>I7M6Q8_TETTS</name>
<dbReference type="GO" id="GO:0006892">
    <property type="term" value="P:post-Golgi vesicle-mediated transport"/>
    <property type="evidence" value="ECO:0007669"/>
    <property type="project" value="TreeGrafter"/>
</dbReference>
<feature type="signal peptide" evidence="6">
    <location>
        <begin position="1"/>
        <end position="25"/>
    </location>
</feature>
<reference evidence="9" key="1">
    <citation type="journal article" date="2006" name="PLoS Biol.">
        <title>Macronuclear genome sequence of the ciliate Tetrahymena thermophila, a model eukaryote.</title>
        <authorList>
            <person name="Eisen J.A."/>
            <person name="Coyne R.S."/>
            <person name="Wu M."/>
            <person name="Wu D."/>
            <person name="Thiagarajan M."/>
            <person name="Wortman J.R."/>
            <person name="Badger J.H."/>
            <person name="Ren Q."/>
            <person name="Amedeo P."/>
            <person name="Jones K.M."/>
            <person name="Tallon L.J."/>
            <person name="Delcher A.L."/>
            <person name="Salzberg S.L."/>
            <person name="Silva J.C."/>
            <person name="Haas B.J."/>
            <person name="Majoros W.H."/>
            <person name="Farzad M."/>
            <person name="Carlton J.M."/>
            <person name="Smith R.K. Jr."/>
            <person name="Garg J."/>
            <person name="Pearlman R.E."/>
            <person name="Karrer K.M."/>
            <person name="Sun L."/>
            <person name="Manning G."/>
            <person name="Elde N.C."/>
            <person name="Turkewitz A.P."/>
            <person name="Asai D.J."/>
            <person name="Wilkes D.E."/>
            <person name="Wang Y."/>
            <person name="Cai H."/>
            <person name="Collins K."/>
            <person name="Stewart B.A."/>
            <person name="Lee S.R."/>
            <person name="Wilamowska K."/>
            <person name="Weinberg Z."/>
            <person name="Ruzzo W.L."/>
            <person name="Wloga D."/>
            <person name="Gaertig J."/>
            <person name="Frankel J."/>
            <person name="Tsao C.-C."/>
            <person name="Gorovsky M.A."/>
            <person name="Keeling P.J."/>
            <person name="Waller R.F."/>
            <person name="Patron N.J."/>
            <person name="Cherry J.M."/>
            <person name="Stover N.A."/>
            <person name="Krieger C.J."/>
            <person name="del Toro C."/>
            <person name="Ryder H.F."/>
            <person name="Williamson S.C."/>
            <person name="Barbeau R.A."/>
            <person name="Hamilton E.P."/>
            <person name="Orias E."/>
        </authorList>
    </citation>
    <scope>NUCLEOTIDE SEQUENCE [LARGE SCALE GENOMIC DNA]</scope>
    <source>
        <strain evidence="9">SB210</strain>
    </source>
</reference>
<keyword evidence="3" id="KW-0472">Membrane</keyword>
<comment type="subcellular location">
    <subcellularLocation>
        <location evidence="1">Membrane</location>
    </subcellularLocation>
</comment>
<evidence type="ECO:0000313" key="8">
    <source>
        <dbReference type="EMBL" id="EAR85653.3"/>
    </source>
</evidence>
<keyword evidence="6" id="KW-0732">Signal</keyword>
<dbReference type="PANTHER" id="PTHR12106">
    <property type="entry name" value="SORTILIN RELATED"/>
    <property type="match status" value="1"/>
</dbReference>
<dbReference type="Gene3D" id="2.130.10.10">
    <property type="entry name" value="YVTN repeat-like/Quinoprotein amine dehydrogenase"/>
    <property type="match status" value="1"/>
</dbReference>
<feature type="domain" description="VPS10" evidence="7">
    <location>
        <begin position="55"/>
        <end position="749"/>
    </location>
</feature>
<protein>
    <submittedName>
        <fullName evidence="8">BNR/Asp-box protein</fullName>
    </submittedName>
</protein>
<evidence type="ECO:0000313" key="9">
    <source>
        <dbReference type="Proteomes" id="UP000009168"/>
    </source>
</evidence>
<dbReference type="SMART" id="SM00602">
    <property type="entry name" value="VPS10"/>
    <property type="match status" value="1"/>
</dbReference>
<evidence type="ECO:0000259" key="7">
    <source>
        <dbReference type="SMART" id="SM00602"/>
    </source>
</evidence>
<evidence type="ECO:0000256" key="2">
    <source>
        <dbReference type="ARBA" id="ARBA00022737"/>
    </source>
</evidence>
<dbReference type="eggNOG" id="KOG3511">
    <property type="taxonomic scope" value="Eukaryota"/>
</dbReference>
<evidence type="ECO:0000256" key="3">
    <source>
        <dbReference type="ARBA" id="ARBA00023136"/>
    </source>
</evidence>
<dbReference type="InterPro" id="IPR006581">
    <property type="entry name" value="VPS10"/>
</dbReference>
<evidence type="ECO:0000256" key="4">
    <source>
        <dbReference type="ARBA" id="ARBA00023180"/>
    </source>
</evidence>
<dbReference type="Pfam" id="PF15902">
    <property type="entry name" value="Sortilin-Vps10"/>
    <property type="match status" value="1"/>
</dbReference>
<dbReference type="Gene3D" id="3.30.60.270">
    <property type="match status" value="1"/>
</dbReference>
<evidence type="ECO:0000256" key="1">
    <source>
        <dbReference type="ARBA" id="ARBA00004370"/>
    </source>
</evidence>
<dbReference type="KEGG" id="tet:TTHERM_00420610"/>
<dbReference type="GO" id="GO:0005794">
    <property type="term" value="C:Golgi apparatus"/>
    <property type="evidence" value="ECO:0007669"/>
    <property type="project" value="TreeGrafter"/>
</dbReference>
<organism evidence="8 9">
    <name type="scientific">Tetrahymena thermophila (strain SB210)</name>
    <dbReference type="NCBI Taxonomy" id="312017"/>
    <lineage>
        <taxon>Eukaryota</taxon>
        <taxon>Sar</taxon>
        <taxon>Alveolata</taxon>
        <taxon>Ciliophora</taxon>
        <taxon>Intramacronucleata</taxon>
        <taxon>Oligohymenophorea</taxon>
        <taxon>Hymenostomatida</taxon>
        <taxon>Tetrahymenina</taxon>
        <taxon>Tetrahymenidae</taxon>
        <taxon>Tetrahymena</taxon>
    </lineage>
</organism>